<dbReference type="PROSITE" id="PS01124">
    <property type="entry name" value="HTH_ARAC_FAMILY_2"/>
    <property type="match status" value="1"/>
</dbReference>
<dbReference type="InterPro" id="IPR032687">
    <property type="entry name" value="AraC-type_N"/>
</dbReference>
<dbReference type="Pfam" id="PF12625">
    <property type="entry name" value="Arabinose_bd"/>
    <property type="match status" value="1"/>
</dbReference>
<feature type="domain" description="HTH araC/xylS-type" evidence="4">
    <location>
        <begin position="239"/>
        <end position="336"/>
    </location>
</feature>
<evidence type="ECO:0000256" key="2">
    <source>
        <dbReference type="ARBA" id="ARBA00023125"/>
    </source>
</evidence>
<keyword evidence="3" id="KW-0804">Transcription</keyword>
<evidence type="ECO:0000259" key="4">
    <source>
        <dbReference type="PROSITE" id="PS01124"/>
    </source>
</evidence>
<dbReference type="SUPFAM" id="SSF46689">
    <property type="entry name" value="Homeodomain-like"/>
    <property type="match status" value="1"/>
</dbReference>
<dbReference type="PANTHER" id="PTHR47894">
    <property type="entry name" value="HTH-TYPE TRANSCRIPTIONAL REGULATOR GADX"/>
    <property type="match status" value="1"/>
</dbReference>
<dbReference type="Proteomes" id="UP000199623">
    <property type="component" value="Unassembled WGS sequence"/>
</dbReference>
<sequence length="336" mass="37227">MVRLCSPWSRLTAVGVLLWVVHSRTVAIHYVRAALRACEEPSVVLRGAGIPASLLDDDRARVTPAQYTKFIQTLWEVLDDEFMGFGPRPSKRGTFAMMCLLAVHCPDLESALRRGLAFYSLFDQPLSLALDGGRFTLDIPGDPDHFLTESLLVLWHRFSSWLIGRRIPLRSAELGYPEPAHAAEYHLIFGCPLRFGAPATSISFDEKFLRMPVVQDEAALKRFLRHSPAELLSRRDHGADTAGHVRRLLGRGVTGLEAVAAALGVSAPTLRRRLAAEGTSFREVREQLLRDQAVASLVRGGESVEELALRLGFSEASAFHRAFKRWTGSSPGSYRA</sequence>
<dbReference type="SMART" id="SM00342">
    <property type="entry name" value="HTH_ARAC"/>
    <property type="match status" value="1"/>
</dbReference>
<accession>A0A1G7YBH2</accession>
<evidence type="ECO:0000313" key="5">
    <source>
        <dbReference type="EMBL" id="SDG93715.1"/>
    </source>
</evidence>
<dbReference type="AlphaFoldDB" id="A0A1G7YBH2"/>
<keyword evidence="6" id="KW-1185">Reference proteome</keyword>
<organism evidence="5 6">
    <name type="scientific">Lentzea fradiae</name>
    <dbReference type="NCBI Taxonomy" id="200378"/>
    <lineage>
        <taxon>Bacteria</taxon>
        <taxon>Bacillati</taxon>
        <taxon>Actinomycetota</taxon>
        <taxon>Actinomycetes</taxon>
        <taxon>Pseudonocardiales</taxon>
        <taxon>Pseudonocardiaceae</taxon>
        <taxon>Lentzea</taxon>
    </lineage>
</organism>
<gene>
    <name evidence="5" type="ORF">SAMN05216553_113201</name>
</gene>
<dbReference type="GO" id="GO:0005829">
    <property type="term" value="C:cytosol"/>
    <property type="evidence" value="ECO:0007669"/>
    <property type="project" value="TreeGrafter"/>
</dbReference>
<dbReference type="STRING" id="200378.SAMN05216553_113201"/>
<keyword evidence="2 5" id="KW-0238">DNA-binding</keyword>
<keyword evidence="1" id="KW-0805">Transcription regulation</keyword>
<dbReference type="InterPro" id="IPR018060">
    <property type="entry name" value="HTH_AraC"/>
</dbReference>
<dbReference type="EMBL" id="FNCC01000013">
    <property type="protein sequence ID" value="SDG93715.1"/>
    <property type="molecule type" value="Genomic_DNA"/>
</dbReference>
<evidence type="ECO:0000313" key="6">
    <source>
        <dbReference type="Proteomes" id="UP000199623"/>
    </source>
</evidence>
<name>A0A1G7YBH2_9PSEU</name>
<protein>
    <submittedName>
        <fullName evidence="5">AraC-type DNA-binding protein</fullName>
    </submittedName>
</protein>
<dbReference type="GO" id="GO:0000976">
    <property type="term" value="F:transcription cis-regulatory region binding"/>
    <property type="evidence" value="ECO:0007669"/>
    <property type="project" value="TreeGrafter"/>
</dbReference>
<reference evidence="6" key="1">
    <citation type="submission" date="2016-10" db="EMBL/GenBank/DDBJ databases">
        <authorList>
            <person name="Varghese N."/>
            <person name="Submissions S."/>
        </authorList>
    </citation>
    <scope>NUCLEOTIDE SEQUENCE [LARGE SCALE GENOMIC DNA]</scope>
    <source>
        <strain evidence="6">CGMCC 4.3506</strain>
    </source>
</reference>
<proteinExistence type="predicted"/>
<dbReference type="Pfam" id="PF12833">
    <property type="entry name" value="HTH_18"/>
    <property type="match status" value="1"/>
</dbReference>
<dbReference type="InterPro" id="IPR020449">
    <property type="entry name" value="Tscrpt_reg_AraC-type_HTH"/>
</dbReference>
<dbReference type="GO" id="GO:0003700">
    <property type="term" value="F:DNA-binding transcription factor activity"/>
    <property type="evidence" value="ECO:0007669"/>
    <property type="project" value="InterPro"/>
</dbReference>
<dbReference type="PRINTS" id="PR00032">
    <property type="entry name" value="HTHARAC"/>
</dbReference>
<dbReference type="InterPro" id="IPR009057">
    <property type="entry name" value="Homeodomain-like_sf"/>
</dbReference>
<dbReference type="Gene3D" id="1.10.10.60">
    <property type="entry name" value="Homeodomain-like"/>
    <property type="match status" value="1"/>
</dbReference>
<evidence type="ECO:0000256" key="3">
    <source>
        <dbReference type="ARBA" id="ARBA00023163"/>
    </source>
</evidence>
<dbReference type="PANTHER" id="PTHR47894:SF1">
    <property type="entry name" value="HTH-TYPE TRANSCRIPTIONAL REGULATOR VQSM"/>
    <property type="match status" value="1"/>
</dbReference>
<evidence type="ECO:0000256" key="1">
    <source>
        <dbReference type="ARBA" id="ARBA00023015"/>
    </source>
</evidence>